<comment type="similarity">
    <text evidence="1">Belongs to the myoviridae tail sheath protein family.</text>
</comment>
<evidence type="ECO:0000313" key="5">
    <source>
        <dbReference type="Proteomes" id="UP000334990"/>
    </source>
</evidence>
<reference evidence="4 5" key="1">
    <citation type="submission" date="2019-10" db="EMBL/GenBank/DDBJ databases">
        <title>Whole genome shotgun sequence of Acrocarpospora corrugata NBRC 13972.</title>
        <authorList>
            <person name="Ichikawa N."/>
            <person name="Kimura A."/>
            <person name="Kitahashi Y."/>
            <person name="Komaki H."/>
            <person name="Oguchi A."/>
        </authorList>
    </citation>
    <scope>NUCLEOTIDE SEQUENCE [LARGE SCALE GENOMIC DNA]</scope>
    <source>
        <strain evidence="4 5">NBRC 13972</strain>
    </source>
</reference>
<evidence type="ECO:0000259" key="2">
    <source>
        <dbReference type="Pfam" id="PF04984"/>
    </source>
</evidence>
<feature type="domain" description="Tail sheath protein C-terminal" evidence="3">
    <location>
        <begin position="266"/>
        <end position="367"/>
    </location>
</feature>
<dbReference type="PANTHER" id="PTHR35861:SF1">
    <property type="entry name" value="PHAGE TAIL SHEATH PROTEIN"/>
    <property type="match status" value="1"/>
</dbReference>
<name>A0A5M3WAD9_9ACTN</name>
<evidence type="ECO:0008006" key="6">
    <source>
        <dbReference type="Google" id="ProtNLM"/>
    </source>
</evidence>
<dbReference type="InterPro" id="IPR052042">
    <property type="entry name" value="Tail_sheath_structural"/>
</dbReference>
<dbReference type="EMBL" id="BLAD01000069">
    <property type="protein sequence ID" value="GES03478.1"/>
    <property type="molecule type" value="Genomic_DNA"/>
</dbReference>
<dbReference type="Pfam" id="PF17482">
    <property type="entry name" value="Phage_sheath_1C"/>
    <property type="match status" value="1"/>
</dbReference>
<proteinExistence type="inferred from homology"/>
<dbReference type="Pfam" id="PF04984">
    <property type="entry name" value="Phage_sheath_1"/>
    <property type="match status" value="1"/>
</dbReference>
<dbReference type="Proteomes" id="UP000334990">
    <property type="component" value="Unassembled WGS sequence"/>
</dbReference>
<comment type="caution">
    <text evidence="4">The sequence shown here is derived from an EMBL/GenBank/DDBJ whole genome shotgun (WGS) entry which is preliminary data.</text>
</comment>
<dbReference type="RefSeq" id="WP_155339640.1">
    <property type="nucleotide sequence ID" value="NZ_BAAABN010000082.1"/>
</dbReference>
<gene>
    <name evidence="4" type="ORF">Acor_55440</name>
</gene>
<dbReference type="PANTHER" id="PTHR35861">
    <property type="match status" value="1"/>
</dbReference>
<evidence type="ECO:0000256" key="1">
    <source>
        <dbReference type="ARBA" id="ARBA00008005"/>
    </source>
</evidence>
<protein>
    <recommendedName>
        <fullName evidence="6">Tail protein</fullName>
    </recommendedName>
</protein>
<accession>A0A5M3WAD9</accession>
<feature type="domain" description="Tail sheath protein subtilisin-like" evidence="2">
    <location>
        <begin position="109"/>
        <end position="261"/>
    </location>
</feature>
<evidence type="ECO:0000313" key="4">
    <source>
        <dbReference type="EMBL" id="GES03478.1"/>
    </source>
</evidence>
<dbReference type="InterPro" id="IPR035089">
    <property type="entry name" value="Phage_sheath_subtilisin"/>
</dbReference>
<dbReference type="AlphaFoldDB" id="A0A5M3WAD9"/>
<keyword evidence="5" id="KW-1185">Reference proteome</keyword>
<dbReference type="Gene3D" id="3.40.50.11780">
    <property type="match status" value="1"/>
</dbReference>
<dbReference type="InterPro" id="IPR020287">
    <property type="entry name" value="Tail_sheath_C"/>
</dbReference>
<organism evidence="4 5">
    <name type="scientific">Acrocarpospora corrugata</name>
    <dbReference type="NCBI Taxonomy" id="35763"/>
    <lineage>
        <taxon>Bacteria</taxon>
        <taxon>Bacillati</taxon>
        <taxon>Actinomycetota</taxon>
        <taxon>Actinomycetes</taxon>
        <taxon>Streptosporangiales</taxon>
        <taxon>Streptosporangiaceae</taxon>
        <taxon>Acrocarpospora</taxon>
    </lineage>
</organism>
<evidence type="ECO:0000259" key="3">
    <source>
        <dbReference type="Pfam" id="PF17482"/>
    </source>
</evidence>
<dbReference type="OrthoDB" id="9767864at2"/>
<sequence length="379" mass="40685">MVDYETKAPGVYVEEVTPAGPITGAGTSVAAFIGTTTRLPADAQLGLPVPVTTWTAYTSAFDDYKSGLQLPYAVRGFYDNGGGLAYIVPVKDPVAGLDGALDQLTRLPDISLVCLPGVIDPAVQAKVLTHCDTMGDRIAILDGAPDKTPITPTGALQKQRSALKSANGFGALYWPWIVILDPDDPASKISVPPSGHVAGIMVRCDDKVGVHRAPANEMIRGAVDLDYLLNDVEQGVLNHNKINAIRRFPGGPPLVWGARTLTDSVPWQYVNVRRLVCYIEDSIREGVRWAVFAPNNIALWKGLERSITDFLTRVWEAGALFGASAKEAFYVKITEELNPPDIQAKGQVVIEIGVAPTRPAEFIVLQIGLWDGGTTVSEG</sequence>